<feature type="chain" id="PRO_5038354445" description="Ricin B lectin domain-containing protein" evidence="3">
    <location>
        <begin position="37"/>
        <end position="473"/>
    </location>
</feature>
<gene>
    <name evidence="5" type="ORF">DVK44_31110</name>
</gene>
<dbReference type="OrthoDB" id="6064917at2"/>
<feature type="compositionally biased region" description="Basic and acidic residues" evidence="2">
    <location>
        <begin position="455"/>
        <end position="466"/>
    </location>
</feature>
<dbReference type="GO" id="GO:0016137">
    <property type="term" value="P:glycoside metabolic process"/>
    <property type="evidence" value="ECO:0007669"/>
    <property type="project" value="UniProtKB-ARBA"/>
</dbReference>
<dbReference type="Gene3D" id="2.80.10.50">
    <property type="match status" value="1"/>
</dbReference>
<keyword evidence="3" id="KW-0732">Signal</keyword>
<dbReference type="SUPFAM" id="SSF102588">
    <property type="entry name" value="LmbE-like"/>
    <property type="match status" value="1"/>
</dbReference>
<dbReference type="Pfam" id="PF00652">
    <property type="entry name" value="Ricin_B_lectin"/>
    <property type="match status" value="1"/>
</dbReference>
<evidence type="ECO:0000313" key="5">
    <source>
        <dbReference type="EMBL" id="AXG81420.1"/>
    </source>
</evidence>
<keyword evidence="6" id="KW-1185">Reference proteome</keyword>
<dbReference type="PANTHER" id="PTHR12993:SF26">
    <property type="entry name" value="1D-MYO-INOSITOL 2-ACETAMIDO-2-DEOXY-ALPHA-D-GLUCOPYRANOSIDE DEACETYLASE"/>
    <property type="match status" value="1"/>
</dbReference>
<evidence type="ECO:0000313" key="6">
    <source>
        <dbReference type="Proteomes" id="UP000253868"/>
    </source>
</evidence>
<name>A0A345HXJ6_9ACTN</name>
<dbReference type="SMART" id="SM00458">
    <property type="entry name" value="RICIN"/>
    <property type="match status" value="1"/>
</dbReference>
<dbReference type="Pfam" id="PF02585">
    <property type="entry name" value="PIG-L"/>
    <property type="match status" value="1"/>
</dbReference>
<evidence type="ECO:0000256" key="1">
    <source>
        <dbReference type="ARBA" id="ARBA00022833"/>
    </source>
</evidence>
<dbReference type="PANTHER" id="PTHR12993">
    <property type="entry name" value="N-ACETYLGLUCOSAMINYL-PHOSPHATIDYLINOSITOL DE-N-ACETYLASE-RELATED"/>
    <property type="match status" value="1"/>
</dbReference>
<dbReference type="RefSeq" id="WP_114663961.1">
    <property type="nucleotide sequence ID" value="NZ_CP031194.1"/>
</dbReference>
<dbReference type="InterPro" id="IPR024078">
    <property type="entry name" value="LmbE-like_dom_sf"/>
</dbReference>
<dbReference type="EMBL" id="CP031194">
    <property type="protein sequence ID" value="AXG81420.1"/>
    <property type="molecule type" value="Genomic_DNA"/>
</dbReference>
<dbReference type="Proteomes" id="UP000253868">
    <property type="component" value="Chromosome"/>
</dbReference>
<dbReference type="KEGG" id="spad:DVK44_31110"/>
<organism evidence="5 6">
    <name type="scientific">Streptomyces paludis</name>
    <dbReference type="NCBI Taxonomy" id="2282738"/>
    <lineage>
        <taxon>Bacteria</taxon>
        <taxon>Bacillati</taxon>
        <taxon>Actinomycetota</taxon>
        <taxon>Actinomycetes</taxon>
        <taxon>Kitasatosporales</taxon>
        <taxon>Streptomycetaceae</taxon>
        <taxon>Streptomyces</taxon>
    </lineage>
</organism>
<protein>
    <recommendedName>
        <fullName evidence="4">Ricin B lectin domain-containing protein</fullName>
    </recommendedName>
</protein>
<feature type="signal peptide" evidence="3">
    <location>
        <begin position="1"/>
        <end position="36"/>
    </location>
</feature>
<dbReference type="InterPro" id="IPR003737">
    <property type="entry name" value="GlcNAc_PI_deacetylase-related"/>
</dbReference>
<dbReference type="GO" id="GO:0016811">
    <property type="term" value="F:hydrolase activity, acting on carbon-nitrogen (but not peptide) bonds, in linear amides"/>
    <property type="evidence" value="ECO:0007669"/>
    <property type="project" value="TreeGrafter"/>
</dbReference>
<dbReference type="InterPro" id="IPR000772">
    <property type="entry name" value="Ricin_B_lectin"/>
</dbReference>
<accession>A0A345HXJ6</accession>
<sequence>MRASCASWSPGRFRRASRLPAAVLTALLVAVTIAPAGGAEGGTEGLGAHCRPTLVGVAHPDDDLFFVNPEIERTLRAGCSVSTVYLTAGDGGERDPRRARNYVQNRENGVRKAYAKMARAENRWSRDPVRVKDRDIRSFTLAGKGVGVRLTFLRLHDGIPRGRQRESMLRLFDGDRKEITPFQGTGRYSEARLMEVLTSLVQRSGAERVLTQDHDNASFAFGVDGRVDHSDHGIGARYMRKAAYRAGIPVKSYLGYTMTPLKRNLTPRQSAEKERMVRWYDAQRKCPRTRICGERPVYRGILTANYRKWLVRQYPQRHRGPRSGEIMGDIGRTTQFGGRAPERCLDVKDSALGAGVVQLFGCNGTTAQRWDIRSDGTIRTRLGAGHCLTRSGDDLAVRACRETAGEQRWRRLPWQSPRWRREAWRIVADDGRCLYQHDRTFPRKGEPGARNPRLGLERCDGPREPEAYWSTRP</sequence>
<proteinExistence type="predicted"/>
<reference evidence="6" key="1">
    <citation type="submission" date="2018-07" db="EMBL/GenBank/DDBJ databases">
        <authorList>
            <person name="Zhao J."/>
        </authorList>
    </citation>
    <scope>NUCLEOTIDE SEQUENCE [LARGE SCALE GENOMIC DNA]</scope>
    <source>
        <strain evidence="6">GSSD-12</strain>
    </source>
</reference>
<feature type="domain" description="Ricin B lectin" evidence="4">
    <location>
        <begin position="332"/>
        <end position="472"/>
    </location>
</feature>
<evidence type="ECO:0000256" key="3">
    <source>
        <dbReference type="SAM" id="SignalP"/>
    </source>
</evidence>
<dbReference type="Gene3D" id="3.40.50.10320">
    <property type="entry name" value="LmbE-like"/>
    <property type="match status" value="1"/>
</dbReference>
<dbReference type="InterPro" id="IPR035992">
    <property type="entry name" value="Ricin_B-like_lectins"/>
</dbReference>
<evidence type="ECO:0000259" key="4">
    <source>
        <dbReference type="SMART" id="SM00458"/>
    </source>
</evidence>
<evidence type="ECO:0000256" key="2">
    <source>
        <dbReference type="SAM" id="MobiDB-lite"/>
    </source>
</evidence>
<dbReference type="AlphaFoldDB" id="A0A345HXJ6"/>
<feature type="region of interest" description="Disordered" evidence="2">
    <location>
        <begin position="440"/>
        <end position="473"/>
    </location>
</feature>
<keyword evidence="1" id="KW-0862">Zinc</keyword>
<dbReference type="SUPFAM" id="SSF50370">
    <property type="entry name" value="Ricin B-like lectins"/>
    <property type="match status" value="1"/>
</dbReference>
<dbReference type="PROSITE" id="PS50231">
    <property type="entry name" value="RICIN_B_LECTIN"/>
    <property type="match status" value="1"/>
</dbReference>